<sequence length="321" mass="35555">MQRQTQIKPMVEAGILASIAIMFAFMSAYLPVIGAFIHLVWPVPIILLGVRHGVKWSTLATIVAGILIAILLHPLHAVSVVIGFGLTGIVLGHGLREKFAPAKTLLWGSAASLISSAAVVAISMVVMGANPFNIQQEAMTKALEQAIDFYRQMGMKEEDLQQMTTTMGSVMELLKIILPAGFALAAVVTAYLNFAVAKIVLKKLGYFVEPFPPFKDWQMPKIALYAFVVAVLCMYWGHSREITWLYTVGVNVQMISMIFLIVQGLALFYYLADKYKLSRLIRGIILFLVFTNGIILQAIIFAGVFDMAMNYRQLRSRNMSD</sequence>
<feature type="transmembrane region" description="Helical" evidence="1">
    <location>
        <begin position="59"/>
        <end position="92"/>
    </location>
</feature>
<dbReference type="PANTHER" id="PTHR41324:SF1">
    <property type="entry name" value="DUF2232 DOMAIN-CONTAINING PROTEIN"/>
    <property type="match status" value="1"/>
</dbReference>
<feature type="transmembrane region" description="Helical" evidence="1">
    <location>
        <begin position="104"/>
        <end position="129"/>
    </location>
</feature>
<dbReference type="PANTHER" id="PTHR41324">
    <property type="entry name" value="MEMBRANE PROTEIN-RELATED"/>
    <property type="match status" value="1"/>
</dbReference>
<dbReference type="EMBL" id="SLUI01000015">
    <property type="protein sequence ID" value="TCL34485.1"/>
    <property type="molecule type" value="Genomic_DNA"/>
</dbReference>
<keyword evidence="1" id="KW-1133">Transmembrane helix</keyword>
<gene>
    <name evidence="2" type="ORF">EV210_11571</name>
</gene>
<organism evidence="2 3">
    <name type="scientific">Anaerospora hongkongensis</name>
    <dbReference type="NCBI Taxonomy" id="244830"/>
    <lineage>
        <taxon>Bacteria</taxon>
        <taxon>Bacillati</taxon>
        <taxon>Bacillota</taxon>
        <taxon>Negativicutes</taxon>
        <taxon>Selenomonadales</taxon>
        <taxon>Sporomusaceae</taxon>
        <taxon>Anaerospora</taxon>
    </lineage>
</organism>
<keyword evidence="1" id="KW-0472">Membrane</keyword>
<comment type="caution">
    <text evidence="2">The sequence shown here is derived from an EMBL/GenBank/DDBJ whole genome shotgun (WGS) entry which is preliminary data.</text>
</comment>
<evidence type="ECO:0000313" key="2">
    <source>
        <dbReference type="EMBL" id="TCL34485.1"/>
    </source>
</evidence>
<keyword evidence="3" id="KW-1185">Reference proteome</keyword>
<proteinExistence type="predicted"/>
<reference evidence="2 3" key="1">
    <citation type="submission" date="2019-03" db="EMBL/GenBank/DDBJ databases">
        <title>Genomic Encyclopedia of Type Strains, Phase IV (KMG-IV): sequencing the most valuable type-strain genomes for metagenomic binning, comparative biology and taxonomic classification.</title>
        <authorList>
            <person name="Goeker M."/>
        </authorList>
    </citation>
    <scope>NUCLEOTIDE SEQUENCE [LARGE SCALE GENOMIC DNA]</scope>
    <source>
        <strain evidence="2 3">DSM 15969</strain>
    </source>
</reference>
<dbReference type="InterPro" id="IPR018710">
    <property type="entry name" value="DUF2232"/>
</dbReference>
<evidence type="ECO:0000256" key="1">
    <source>
        <dbReference type="SAM" id="Phobius"/>
    </source>
</evidence>
<feature type="transmembrane region" description="Helical" evidence="1">
    <location>
        <begin position="284"/>
        <end position="305"/>
    </location>
</feature>
<feature type="transmembrane region" description="Helical" evidence="1">
    <location>
        <begin position="176"/>
        <end position="201"/>
    </location>
</feature>
<feature type="transmembrane region" description="Helical" evidence="1">
    <location>
        <begin position="12"/>
        <end position="39"/>
    </location>
</feature>
<evidence type="ECO:0000313" key="3">
    <source>
        <dbReference type="Proteomes" id="UP000295063"/>
    </source>
</evidence>
<name>A0A4V2Q832_9FIRM</name>
<dbReference type="Pfam" id="PF09991">
    <property type="entry name" value="DUF2232"/>
    <property type="match status" value="1"/>
</dbReference>
<dbReference type="Proteomes" id="UP000295063">
    <property type="component" value="Unassembled WGS sequence"/>
</dbReference>
<feature type="transmembrane region" description="Helical" evidence="1">
    <location>
        <begin position="222"/>
        <end position="238"/>
    </location>
</feature>
<feature type="transmembrane region" description="Helical" evidence="1">
    <location>
        <begin position="244"/>
        <end position="272"/>
    </location>
</feature>
<dbReference type="AlphaFoldDB" id="A0A4V2Q832"/>
<protein>
    <submittedName>
        <fullName evidence="2">Uncharacterized protein YybS (DUF2232 family)</fullName>
    </submittedName>
</protein>
<keyword evidence="1" id="KW-0812">Transmembrane</keyword>
<dbReference type="RefSeq" id="WP_243650634.1">
    <property type="nucleotide sequence ID" value="NZ_DAMAKO010000003.1"/>
</dbReference>
<accession>A0A4V2Q832</accession>